<dbReference type="EMBL" id="PKMF04000669">
    <property type="protein sequence ID" value="KAK7822375.1"/>
    <property type="molecule type" value="Genomic_DNA"/>
</dbReference>
<dbReference type="InterPro" id="IPR010530">
    <property type="entry name" value="B12D"/>
</dbReference>
<reference evidence="2 3" key="1">
    <citation type="journal article" date="2018" name="Sci. Data">
        <title>The draft genome sequence of cork oak.</title>
        <authorList>
            <person name="Ramos A.M."/>
            <person name="Usie A."/>
            <person name="Barbosa P."/>
            <person name="Barros P.M."/>
            <person name="Capote T."/>
            <person name="Chaves I."/>
            <person name="Simoes F."/>
            <person name="Abreu I."/>
            <person name="Carrasquinho I."/>
            <person name="Faro C."/>
            <person name="Guimaraes J.B."/>
            <person name="Mendonca D."/>
            <person name="Nobrega F."/>
            <person name="Rodrigues L."/>
            <person name="Saibo N.J.M."/>
            <person name="Varela M.C."/>
            <person name="Egas C."/>
            <person name="Matos J."/>
            <person name="Miguel C.M."/>
            <person name="Oliveira M.M."/>
            <person name="Ricardo C.P."/>
            <person name="Goncalves S."/>
        </authorList>
    </citation>
    <scope>NUCLEOTIDE SEQUENCE [LARGE SCALE GENOMIC DNA]</scope>
    <source>
        <strain evidence="3">cv. HL8</strain>
    </source>
</reference>
<evidence type="ECO:0000256" key="1">
    <source>
        <dbReference type="SAM" id="Phobius"/>
    </source>
</evidence>
<evidence type="ECO:0000313" key="2">
    <source>
        <dbReference type="EMBL" id="KAK7822375.1"/>
    </source>
</evidence>
<keyword evidence="3" id="KW-1185">Reference proteome</keyword>
<keyword evidence="1" id="KW-0812">Transmembrane</keyword>
<feature type="transmembrane region" description="Helical" evidence="1">
    <location>
        <begin position="20"/>
        <end position="40"/>
    </location>
</feature>
<dbReference type="PANTHER" id="PTHR33417">
    <property type="entry name" value="G-BOX BINDING PROTEIN"/>
    <property type="match status" value="1"/>
</dbReference>
<evidence type="ECO:0000313" key="3">
    <source>
        <dbReference type="Proteomes" id="UP000237347"/>
    </source>
</evidence>
<gene>
    <name evidence="2" type="ORF">CFP56_036564</name>
</gene>
<accession>A0AAW0J6H1</accession>
<protein>
    <submittedName>
        <fullName evidence="2">Uncharacterized protein</fullName>
    </submittedName>
</protein>
<proteinExistence type="predicted"/>
<keyword evidence="1" id="KW-1133">Transmembrane helix</keyword>
<comment type="caution">
    <text evidence="2">The sequence shown here is derived from an EMBL/GenBank/DDBJ whole genome shotgun (WGS) entry which is preliminary data.</text>
</comment>
<name>A0AAW0J6H1_QUESU</name>
<dbReference type="AlphaFoldDB" id="A0AAW0J6H1"/>
<dbReference type="Proteomes" id="UP000237347">
    <property type="component" value="Unassembled WGS sequence"/>
</dbReference>
<organism evidence="2 3">
    <name type="scientific">Quercus suber</name>
    <name type="common">Cork oak</name>
    <dbReference type="NCBI Taxonomy" id="58331"/>
    <lineage>
        <taxon>Eukaryota</taxon>
        <taxon>Viridiplantae</taxon>
        <taxon>Streptophyta</taxon>
        <taxon>Embryophyta</taxon>
        <taxon>Tracheophyta</taxon>
        <taxon>Spermatophyta</taxon>
        <taxon>Magnoliopsida</taxon>
        <taxon>eudicotyledons</taxon>
        <taxon>Gunneridae</taxon>
        <taxon>Pentapetalae</taxon>
        <taxon>rosids</taxon>
        <taxon>fabids</taxon>
        <taxon>Fagales</taxon>
        <taxon>Fagaceae</taxon>
        <taxon>Quercus</taxon>
    </lineage>
</organism>
<dbReference type="Pfam" id="PF06522">
    <property type="entry name" value="B12D"/>
    <property type="match status" value="1"/>
</dbReference>
<sequence>MLSSSVFPIVIFVRDELYPLFAAVGVAVGICGMQLVRNICANLEVRFTKEHRTAGVLDNFEEVKSLDSPVWILKVLETCADKSMEFCCFLALIIFHSKIKSLSSNIDPLRGMSSSLHWHSCNLHVAYSITAARELAQMDGVRKTHITSAVTVSIRKNTS</sequence>
<keyword evidence="1" id="KW-0472">Membrane</keyword>